<dbReference type="PROSITE" id="PS51918">
    <property type="entry name" value="RADICAL_SAM"/>
    <property type="match status" value="1"/>
</dbReference>
<dbReference type="Gene3D" id="3.40.50.280">
    <property type="entry name" value="Cobalamin-binding domain"/>
    <property type="match status" value="1"/>
</dbReference>
<dbReference type="InterPro" id="IPR058240">
    <property type="entry name" value="rSAM_sf"/>
</dbReference>
<dbReference type="InterPro" id="IPR007197">
    <property type="entry name" value="rSAM"/>
</dbReference>
<dbReference type="Pfam" id="PF19864">
    <property type="entry name" value="Radical_SAM_N2"/>
    <property type="match status" value="1"/>
</dbReference>
<dbReference type="EMBL" id="FQZP01000003">
    <property type="protein sequence ID" value="SHI52123.1"/>
    <property type="molecule type" value="Genomic_DNA"/>
</dbReference>
<evidence type="ECO:0000313" key="2">
    <source>
        <dbReference type="EMBL" id="SHI52123.1"/>
    </source>
</evidence>
<dbReference type="GO" id="GO:0003824">
    <property type="term" value="F:catalytic activity"/>
    <property type="evidence" value="ECO:0007669"/>
    <property type="project" value="InterPro"/>
</dbReference>
<dbReference type="GO" id="GO:0051536">
    <property type="term" value="F:iron-sulfur cluster binding"/>
    <property type="evidence" value="ECO:0007669"/>
    <property type="project" value="InterPro"/>
</dbReference>
<protein>
    <submittedName>
        <fullName evidence="2">Radical SAM family uncharacterized protein</fullName>
    </submittedName>
</protein>
<feature type="domain" description="Radical SAM core" evidence="1">
    <location>
        <begin position="267"/>
        <end position="507"/>
    </location>
</feature>
<dbReference type="CDD" id="cd01335">
    <property type="entry name" value="Radical_SAM"/>
    <property type="match status" value="1"/>
</dbReference>
<dbReference type="Proteomes" id="UP000324781">
    <property type="component" value="Unassembled WGS sequence"/>
</dbReference>
<dbReference type="NCBIfam" id="TIGR03960">
    <property type="entry name" value="rSAM_fuse_unch"/>
    <property type="match status" value="1"/>
</dbReference>
<dbReference type="SUPFAM" id="SSF102114">
    <property type="entry name" value="Radical SAM enzymes"/>
    <property type="match status" value="1"/>
</dbReference>
<dbReference type="AlphaFoldDB" id="A0A1M6BU49"/>
<dbReference type="Gene3D" id="3.80.30.20">
    <property type="entry name" value="tm_1862 like domain"/>
    <property type="match status" value="1"/>
</dbReference>
<sequence length="637" mass="72690">MEVWDARSILLKMMRVKLDDKLLLQIEKPAKYTGNEWNMVRKDPDAVQVRFAFAFPDDYEIGMSHLGMKILYHTMNKREDTYCERVFAPWVDMERLMRERGIPLYALETYTPLSEFDIIGFTLQYEMSYTNILNMLDLGGVPVLAKDRDESHPFVCAGGPCAVNPEPLADFIDFFVIGEGEEVIHEIIDAYKEWKSSGGNRAAFLEQVAGIEGVYVPSLYEVIYYDDGTILDILPKSEKVPDVVRRRVVRDLDQVDFPDDIIVPYIGTVHDRIMLELFRGCIRGCRFCQAGFIYRPVRERSPEKLNELARSSVRKTGYEEISLVSLSTSDYSALPAFCDELLAFTEKEHVNLSLPSLRVDNFSLGLMERASKIRKSGLTFAPEAGTQRLRDVINKGVTDEDLKSSVQLAVAGGWNSVKLYFMLGLPTETMEDVDGIADMGISLVESCRGIADKNGGSLQITLSTSCFVPKPFTPFQWEPMDDIETLTEKQHHLKDRIRRRTRKIVYHYHNPRISHMEAVLARGDRRLGKVIYTAWKMGARFDGWDEHFSFERWQEAFRANGLDSAFYANRRRDFSEVLPWDHIDIGVTKEFLIRECRKAYEGDLTRNCASGCSHCGATVYGAGICFKQKKNQDQAGG</sequence>
<dbReference type="Pfam" id="PF04055">
    <property type="entry name" value="Radical_SAM"/>
    <property type="match status" value="1"/>
</dbReference>
<evidence type="ECO:0000313" key="3">
    <source>
        <dbReference type="Proteomes" id="UP000324781"/>
    </source>
</evidence>
<dbReference type="PANTHER" id="PTHR42731:SF1">
    <property type="entry name" value="RADICAL SAM DOMAIN PROTEIN"/>
    <property type="match status" value="1"/>
</dbReference>
<dbReference type="SMART" id="SM00729">
    <property type="entry name" value="Elp3"/>
    <property type="match status" value="1"/>
</dbReference>
<dbReference type="SFLD" id="SFLDS00029">
    <property type="entry name" value="Radical_SAM"/>
    <property type="match status" value="1"/>
</dbReference>
<gene>
    <name evidence="2" type="ORF">SAMN05444373_1003120</name>
</gene>
<dbReference type="InterPro" id="IPR045784">
    <property type="entry name" value="Radical_SAM_N2"/>
</dbReference>
<dbReference type="InterPro" id="IPR023862">
    <property type="entry name" value="CHP03960_rSAM"/>
</dbReference>
<dbReference type="SFLD" id="SFLDG01082">
    <property type="entry name" value="B12-binding_domain_containing"/>
    <property type="match status" value="1"/>
</dbReference>
<name>A0A1M6BU49_9FIRM</name>
<proteinExistence type="predicted"/>
<keyword evidence="3" id="KW-1185">Reference proteome</keyword>
<dbReference type="InterPro" id="IPR023404">
    <property type="entry name" value="rSAM_horseshoe"/>
</dbReference>
<dbReference type="PANTHER" id="PTHR42731">
    <property type="entry name" value="SLL1084 PROTEIN"/>
    <property type="match status" value="1"/>
</dbReference>
<accession>A0A1M6BU49</accession>
<organism evidence="2 3">
    <name type="scientific">Thermoclostridium caenicola</name>
    <dbReference type="NCBI Taxonomy" id="659425"/>
    <lineage>
        <taxon>Bacteria</taxon>
        <taxon>Bacillati</taxon>
        <taxon>Bacillota</taxon>
        <taxon>Clostridia</taxon>
        <taxon>Eubacteriales</taxon>
        <taxon>Oscillospiraceae</taxon>
        <taxon>Thermoclostridium</taxon>
    </lineage>
</organism>
<reference evidence="2 3" key="1">
    <citation type="submission" date="2016-11" db="EMBL/GenBank/DDBJ databases">
        <authorList>
            <person name="Varghese N."/>
            <person name="Submissions S."/>
        </authorList>
    </citation>
    <scope>NUCLEOTIDE SEQUENCE [LARGE SCALE GENOMIC DNA]</scope>
    <source>
        <strain evidence="2 3">DSM 19027</strain>
    </source>
</reference>
<evidence type="ECO:0000259" key="1">
    <source>
        <dbReference type="PROSITE" id="PS51918"/>
    </source>
</evidence>
<dbReference type="InterPro" id="IPR006638">
    <property type="entry name" value="Elp3/MiaA/NifB-like_rSAM"/>
</dbReference>